<evidence type="ECO:0000256" key="6">
    <source>
        <dbReference type="PROSITE-ProRule" id="PRU01240"/>
    </source>
</evidence>
<dbReference type="InterPro" id="IPR000209">
    <property type="entry name" value="Peptidase_S8/S53_dom"/>
</dbReference>
<dbReference type="CDD" id="cd04077">
    <property type="entry name" value="Peptidases_S8_PCSK9_ProteinaseK_like"/>
    <property type="match status" value="1"/>
</dbReference>
<feature type="active site" description="Charge relay system" evidence="6">
    <location>
        <position position="151"/>
    </location>
</feature>
<reference evidence="11 12" key="1">
    <citation type="submission" date="2017-06" db="EMBL/GenBank/DDBJ databases">
        <title>Ant-infecting Ophiocordyceps genomes reveal a high diversity of potential behavioral manipulation genes and a possible major role for enterotoxins.</title>
        <authorList>
            <person name="De Bekker C."/>
            <person name="Evans H.C."/>
            <person name="Brachmann A."/>
            <person name="Hughes D.P."/>
        </authorList>
    </citation>
    <scope>NUCLEOTIDE SEQUENCE [LARGE SCALE GENOMIC DNA]</scope>
    <source>
        <strain evidence="11 12">1348a</strain>
    </source>
</reference>
<dbReference type="Pfam" id="PF00082">
    <property type="entry name" value="Peptidase_S8"/>
    <property type="match status" value="1"/>
</dbReference>
<accession>A0A2C5ZUR5</accession>
<dbReference type="EMBL" id="NJEU01000023">
    <property type="protein sequence ID" value="PHH83194.1"/>
    <property type="molecule type" value="Genomic_DNA"/>
</dbReference>
<evidence type="ECO:0000256" key="4">
    <source>
        <dbReference type="ARBA" id="ARBA00022801"/>
    </source>
</evidence>
<keyword evidence="5 6" id="KW-0720">Serine protease</keyword>
<comment type="caution">
    <text evidence="11">The sequence shown here is derived from an EMBL/GenBank/DDBJ whole genome shotgun (WGS) entry which is preliminary data.</text>
</comment>
<evidence type="ECO:0000259" key="9">
    <source>
        <dbReference type="Pfam" id="PF00082"/>
    </source>
</evidence>
<feature type="active site" description="Charge relay system" evidence="6">
    <location>
        <position position="191"/>
    </location>
</feature>
<proteinExistence type="inferred from homology"/>
<dbReference type="PRINTS" id="PR00723">
    <property type="entry name" value="SUBTILISIN"/>
</dbReference>
<dbReference type="InterPro" id="IPR036852">
    <property type="entry name" value="Peptidase_S8/S53_dom_sf"/>
</dbReference>
<dbReference type="GO" id="GO:0006508">
    <property type="term" value="P:proteolysis"/>
    <property type="evidence" value="ECO:0007669"/>
    <property type="project" value="UniProtKB-KW"/>
</dbReference>
<organism evidence="11 12">
    <name type="scientific">Ophiocordyceps australis</name>
    <dbReference type="NCBI Taxonomy" id="1399860"/>
    <lineage>
        <taxon>Eukaryota</taxon>
        <taxon>Fungi</taxon>
        <taxon>Dikarya</taxon>
        <taxon>Ascomycota</taxon>
        <taxon>Pezizomycotina</taxon>
        <taxon>Sordariomycetes</taxon>
        <taxon>Hypocreomycetidae</taxon>
        <taxon>Hypocreales</taxon>
        <taxon>Ophiocordycipitaceae</taxon>
        <taxon>Ophiocordyceps</taxon>
    </lineage>
</organism>
<name>A0A2C5ZUR5_9HYPO</name>
<dbReference type="InterPro" id="IPR023828">
    <property type="entry name" value="Peptidase_S8_Ser-AS"/>
</dbReference>
<evidence type="ECO:0000313" key="11">
    <source>
        <dbReference type="EMBL" id="PHH83194.1"/>
    </source>
</evidence>
<keyword evidence="4 6" id="KW-0378">Hydrolase</keyword>
<protein>
    <recommendedName>
        <fullName evidence="13">Peptidase S8/S53 domain-containing protein</fullName>
    </recommendedName>
</protein>
<evidence type="ECO:0000313" key="12">
    <source>
        <dbReference type="Proteomes" id="UP000224854"/>
    </source>
</evidence>
<evidence type="ECO:0000256" key="3">
    <source>
        <dbReference type="ARBA" id="ARBA00022729"/>
    </source>
</evidence>
<dbReference type="PANTHER" id="PTHR43806:SF11">
    <property type="entry name" value="CEREVISIN-RELATED"/>
    <property type="match status" value="1"/>
</dbReference>
<gene>
    <name evidence="11" type="ORF">CDD82_3119</name>
</gene>
<sequence length="415" mass="45589">MKKDLEDHHFETHLDWVRGLHKTLNATDDTDDHPIDVTHSFNGGDYGFRGYAGAFSPRHIELISDHNHVHFVERDFFIKDPKQYVPSNFPRPQTHMFLSSQDASTKTQRYAPWNLHAISHRKPVANRFMSCLWHYSYDAKAGEGTFAYVIDTGVRASHRDFEGRAYYGCQIRRVENACYCERGDHDDNNGHGTHVAGIIASKTYGVAKKASIISVKVFNENGRTYKSDSIQAFHWAVTDILQKGRATRAVINISSGGRRSEAQNMAIDRAFEESGIITVTSSGNDGKPAHEQSPASSSQAITVGSVSKDWSFLSSSNYGPDVNILAPGEWIISLSNTSDGAFKTLSGTSSSAPHVAGLILLSMSAYGISGSVAKQHLLETATRGKIRGDLRGSPNLLANNNNKKQSDSTAHSACD</sequence>
<comment type="similarity">
    <text evidence="1 6 7">Belongs to the peptidase S8 family.</text>
</comment>
<feature type="compositionally biased region" description="Polar residues" evidence="8">
    <location>
        <begin position="396"/>
        <end position="415"/>
    </location>
</feature>
<dbReference type="InterPro" id="IPR034193">
    <property type="entry name" value="PCSK9_ProteinaseK-like"/>
</dbReference>
<feature type="region of interest" description="Disordered" evidence="8">
    <location>
        <begin position="389"/>
        <end position="415"/>
    </location>
</feature>
<dbReference type="PROSITE" id="PS51892">
    <property type="entry name" value="SUBTILASE"/>
    <property type="match status" value="1"/>
</dbReference>
<feature type="domain" description="Inhibitor I9" evidence="10">
    <location>
        <begin position="1"/>
        <end position="77"/>
    </location>
</feature>
<keyword evidence="2 6" id="KW-0645">Protease</keyword>
<dbReference type="FunFam" id="3.40.50.200:FF:000007">
    <property type="entry name" value="Subtilisin-like serine protease"/>
    <property type="match status" value="1"/>
</dbReference>
<dbReference type="Pfam" id="PF05922">
    <property type="entry name" value="Inhibitor_I9"/>
    <property type="match status" value="1"/>
</dbReference>
<dbReference type="PROSITE" id="PS00136">
    <property type="entry name" value="SUBTILASE_ASP"/>
    <property type="match status" value="1"/>
</dbReference>
<evidence type="ECO:0000256" key="7">
    <source>
        <dbReference type="RuleBase" id="RU003355"/>
    </source>
</evidence>
<evidence type="ECO:0008006" key="13">
    <source>
        <dbReference type="Google" id="ProtNLM"/>
    </source>
</evidence>
<dbReference type="InterPro" id="IPR022398">
    <property type="entry name" value="Peptidase_S8_His-AS"/>
</dbReference>
<evidence type="ECO:0000256" key="1">
    <source>
        <dbReference type="ARBA" id="ARBA00011073"/>
    </source>
</evidence>
<dbReference type="Gene3D" id="3.40.50.200">
    <property type="entry name" value="Peptidase S8/S53 domain"/>
    <property type="match status" value="1"/>
</dbReference>
<evidence type="ECO:0000259" key="10">
    <source>
        <dbReference type="Pfam" id="PF05922"/>
    </source>
</evidence>
<dbReference type="SUPFAM" id="SSF54897">
    <property type="entry name" value="Protease propeptides/inhibitors"/>
    <property type="match status" value="1"/>
</dbReference>
<dbReference type="SUPFAM" id="SSF52743">
    <property type="entry name" value="Subtilisin-like"/>
    <property type="match status" value="1"/>
</dbReference>
<dbReference type="GO" id="GO:0004252">
    <property type="term" value="F:serine-type endopeptidase activity"/>
    <property type="evidence" value="ECO:0007669"/>
    <property type="project" value="UniProtKB-UniRule"/>
</dbReference>
<dbReference type="AlphaFoldDB" id="A0A2C5ZUR5"/>
<evidence type="ECO:0000256" key="8">
    <source>
        <dbReference type="SAM" id="MobiDB-lite"/>
    </source>
</evidence>
<keyword evidence="12" id="KW-1185">Reference proteome</keyword>
<dbReference type="InterPro" id="IPR010259">
    <property type="entry name" value="S8pro/Inhibitor_I9"/>
</dbReference>
<dbReference type="PROSITE" id="PS00137">
    <property type="entry name" value="SUBTILASE_HIS"/>
    <property type="match status" value="1"/>
</dbReference>
<dbReference type="PROSITE" id="PS00138">
    <property type="entry name" value="SUBTILASE_SER"/>
    <property type="match status" value="1"/>
</dbReference>
<evidence type="ECO:0000256" key="2">
    <source>
        <dbReference type="ARBA" id="ARBA00022670"/>
    </source>
</evidence>
<keyword evidence="3" id="KW-0732">Signal</keyword>
<feature type="region of interest" description="Disordered" evidence="8">
    <location>
        <begin position="280"/>
        <end position="300"/>
    </location>
</feature>
<feature type="active site" description="Charge relay system" evidence="6">
    <location>
        <position position="349"/>
    </location>
</feature>
<feature type="domain" description="Peptidase S8/S53" evidence="9">
    <location>
        <begin position="144"/>
        <end position="385"/>
    </location>
</feature>
<evidence type="ECO:0000256" key="5">
    <source>
        <dbReference type="ARBA" id="ARBA00022825"/>
    </source>
</evidence>
<dbReference type="Proteomes" id="UP000224854">
    <property type="component" value="Unassembled WGS sequence"/>
</dbReference>
<dbReference type="InterPro" id="IPR023827">
    <property type="entry name" value="Peptidase_S8_Asp-AS"/>
</dbReference>
<dbReference type="PANTHER" id="PTHR43806">
    <property type="entry name" value="PEPTIDASE S8"/>
    <property type="match status" value="1"/>
</dbReference>
<dbReference type="OrthoDB" id="4927530at2759"/>
<dbReference type="InterPro" id="IPR015500">
    <property type="entry name" value="Peptidase_S8_subtilisin-rel"/>
</dbReference>
<dbReference type="InterPro" id="IPR050131">
    <property type="entry name" value="Peptidase_S8_subtilisin-like"/>
</dbReference>